<keyword evidence="6" id="KW-0560">Oxidoreductase</keyword>
<dbReference type="SUPFAM" id="SSF48264">
    <property type="entry name" value="Cytochrome P450"/>
    <property type="match status" value="1"/>
</dbReference>
<protein>
    <submittedName>
        <fullName evidence="8">Cytochrome P450</fullName>
    </submittedName>
</protein>
<dbReference type="GO" id="GO:0005506">
    <property type="term" value="F:iron ion binding"/>
    <property type="evidence" value="ECO:0007669"/>
    <property type="project" value="InterPro"/>
</dbReference>
<comment type="similarity">
    <text evidence="3">Belongs to the cytochrome P450 family.</text>
</comment>
<feature type="binding site" description="axial binding residue" evidence="7">
    <location>
        <position position="420"/>
    </location>
    <ligand>
        <name>heme</name>
        <dbReference type="ChEBI" id="CHEBI:30413"/>
    </ligand>
    <ligandPart>
        <name>Fe</name>
        <dbReference type="ChEBI" id="CHEBI:18248"/>
    </ligandPart>
</feature>
<dbReference type="InterPro" id="IPR053007">
    <property type="entry name" value="CYP450_monoxygenase_sec-met"/>
</dbReference>
<sequence length="499" mass="56134">MLQTIALSSVIGITFLYGLDWALGLFDDAREPPCMRPSVPLIGHLIGMSRYGNEYLGQMSNKSTSEIFMLRIFNLKIYVSKSRHLIPIIQKNHKTLSFRPFIQTAMKALGDGSPQTIEIFGTGMVDDFSLAMKNGLVPGPHLDEQNLRMGRRVIQDVDQLLNEKEVNLLSWVRHAIVQASACGVYGAQHPMRDPKVEAAYWTWHQHMPSHFTGMDLTGTGYKARQVVFDVYVEYYKHIPDDASRLVHERQRVLRESGISKQDSDRIEATFTTAIFGNTAPTMFWALWEPFSRPEIVAELRQELERNAVTGSKQEGFKIDVASLKRKCPLLLSVLQETQRIRQVHANIRKVTSDTVLDGRYLLKAGNYLQMPGNPIHMDTTLWGQEAQVFDPHRFVPAAGSEKVSVAANSFTAWGAAPHLCPARQFASTEILILMALMIMRVDLKPANDSWELESSRGELASLQSPLEDVKVQILPRDDWAGTWSVEMGESKTRVPIASG</sequence>
<dbReference type="Gene3D" id="1.10.630.10">
    <property type="entry name" value="Cytochrome P450"/>
    <property type="match status" value="1"/>
</dbReference>
<evidence type="ECO:0000256" key="4">
    <source>
        <dbReference type="ARBA" id="ARBA00022723"/>
    </source>
</evidence>
<dbReference type="InterPro" id="IPR002403">
    <property type="entry name" value="Cyt_P450_E_grp-IV"/>
</dbReference>
<reference evidence="8" key="1">
    <citation type="journal article" date="2021" name="Nat. Commun.">
        <title>Genetic determinants of endophytism in the Arabidopsis root mycobiome.</title>
        <authorList>
            <person name="Mesny F."/>
            <person name="Miyauchi S."/>
            <person name="Thiergart T."/>
            <person name="Pickel B."/>
            <person name="Atanasova L."/>
            <person name="Karlsson M."/>
            <person name="Huettel B."/>
            <person name="Barry K.W."/>
            <person name="Haridas S."/>
            <person name="Chen C."/>
            <person name="Bauer D."/>
            <person name="Andreopoulos W."/>
            <person name="Pangilinan J."/>
            <person name="LaButti K."/>
            <person name="Riley R."/>
            <person name="Lipzen A."/>
            <person name="Clum A."/>
            <person name="Drula E."/>
            <person name="Henrissat B."/>
            <person name="Kohler A."/>
            <person name="Grigoriev I.V."/>
            <person name="Martin F.M."/>
            <person name="Hacquard S."/>
        </authorList>
    </citation>
    <scope>NUCLEOTIDE SEQUENCE</scope>
    <source>
        <strain evidence="8">MPI-CAGE-CH-0235</strain>
    </source>
</reference>
<evidence type="ECO:0000256" key="1">
    <source>
        <dbReference type="ARBA" id="ARBA00001971"/>
    </source>
</evidence>
<keyword evidence="9" id="KW-1185">Reference proteome</keyword>
<dbReference type="AlphaFoldDB" id="A0A8K0SM60"/>
<dbReference type="PANTHER" id="PTHR47582">
    <property type="entry name" value="P450, PUTATIVE (EUROFUNG)-RELATED"/>
    <property type="match status" value="1"/>
</dbReference>
<evidence type="ECO:0000256" key="2">
    <source>
        <dbReference type="ARBA" id="ARBA00004685"/>
    </source>
</evidence>
<keyword evidence="6" id="KW-0503">Monooxygenase</keyword>
<evidence type="ECO:0000313" key="9">
    <source>
        <dbReference type="Proteomes" id="UP000813444"/>
    </source>
</evidence>
<keyword evidence="4 7" id="KW-0479">Metal-binding</keyword>
<evidence type="ECO:0000256" key="7">
    <source>
        <dbReference type="PIRSR" id="PIRSR602403-1"/>
    </source>
</evidence>
<keyword evidence="7" id="KW-0349">Heme</keyword>
<accession>A0A8K0SM60</accession>
<evidence type="ECO:0000313" key="8">
    <source>
        <dbReference type="EMBL" id="KAH7308565.1"/>
    </source>
</evidence>
<evidence type="ECO:0000256" key="6">
    <source>
        <dbReference type="ARBA" id="ARBA00023033"/>
    </source>
</evidence>
<dbReference type="Pfam" id="PF00067">
    <property type="entry name" value="p450"/>
    <property type="match status" value="1"/>
</dbReference>
<dbReference type="PANTHER" id="PTHR47582:SF1">
    <property type="entry name" value="P450, PUTATIVE (EUROFUNG)-RELATED"/>
    <property type="match status" value="1"/>
</dbReference>
<dbReference type="PRINTS" id="PR00465">
    <property type="entry name" value="EP450IV"/>
</dbReference>
<comment type="caution">
    <text evidence="8">The sequence shown here is derived from an EMBL/GenBank/DDBJ whole genome shotgun (WGS) entry which is preliminary data.</text>
</comment>
<dbReference type="GO" id="GO:0004497">
    <property type="term" value="F:monooxygenase activity"/>
    <property type="evidence" value="ECO:0007669"/>
    <property type="project" value="UniProtKB-KW"/>
</dbReference>
<comment type="pathway">
    <text evidence="2">Mycotoxin biosynthesis.</text>
</comment>
<dbReference type="GO" id="GO:0020037">
    <property type="term" value="F:heme binding"/>
    <property type="evidence" value="ECO:0007669"/>
    <property type="project" value="InterPro"/>
</dbReference>
<dbReference type="InterPro" id="IPR036396">
    <property type="entry name" value="Cyt_P450_sf"/>
</dbReference>
<evidence type="ECO:0000256" key="5">
    <source>
        <dbReference type="ARBA" id="ARBA00023004"/>
    </source>
</evidence>
<dbReference type="GO" id="GO:0016705">
    <property type="term" value="F:oxidoreductase activity, acting on paired donors, with incorporation or reduction of molecular oxygen"/>
    <property type="evidence" value="ECO:0007669"/>
    <property type="project" value="InterPro"/>
</dbReference>
<dbReference type="InterPro" id="IPR001128">
    <property type="entry name" value="Cyt_P450"/>
</dbReference>
<organism evidence="8 9">
    <name type="scientific">Stachybotrys elegans</name>
    <dbReference type="NCBI Taxonomy" id="80388"/>
    <lineage>
        <taxon>Eukaryota</taxon>
        <taxon>Fungi</taxon>
        <taxon>Dikarya</taxon>
        <taxon>Ascomycota</taxon>
        <taxon>Pezizomycotina</taxon>
        <taxon>Sordariomycetes</taxon>
        <taxon>Hypocreomycetidae</taxon>
        <taxon>Hypocreales</taxon>
        <taxon>Stachybotryaceae</taxon>
        <taxon>Stachybotrys</taxon>
    </lineage>
</organism>
<proteinExistence type="inferred from homology"/>
<dbReference type="EMBL" id="JAGPNK010000015">
    <property type="protein sequence ID" value="KAH7308565.1"/>
    <property type="molecule type" value="Genomic_DNA"/>
</dbReference>
<dbReference type="Proteomes" id="UP000813444">
    <property type="component" value="Unassembled WGS sequence"/>
</dbReference>
<comment type="cofactor">
    <cofactor evidence="1 7">
        <name>heme</name>
        <dbReference type="ChEBI" id="CHEBI:30413"/>
    </cofactor>
</comment>
<dbReference type="OrthoDB" id="1470350at2759"/>
<name>A0A8K0SM60_9HYPO</name>
<evidence type="ECO:0000256" key="3">
    <source>
        <dbReference type="ARBA" id="ARBA00010617"/>
    </source>
</evidence>
<keyword evidence="5 7" id="KW-0408">Iron</keyword>
<gene>
    <name evidence="8" type="ORF">B0I35DRAFT_360456</name>
</gene>
<dbReference type="CDD" id="cd11040">
    <property type="entry name" value="CYP7_CYP8-like"/>
    <property type="match status" value="1"/>
</dbReference>